<dbReference type="GO" id="GO:0004553">
    <property type="term" value="F:hydrolase activity, hydrolyzing O-glycosyl compounds"/>
    <property type="evidence" value="ECO:0007669"/>
    <property type="project" value="InterPro"/>
</dbReference>
<accession>A0A953HYW1</accession>
<evidence type="ECO:0000313" key="3">
    <source>
        <dbReference type="Proteomes" id="UP000753961"/>
    </source>
</evidence>
<dbReference type="SUPFAM" id="SSF49384">
    <property type="entry name" value="Carbohydrate-binding domain"/>
    <property type="match status" value="1"/>
</dbReference>
<reference evidence="2" key="1">
    <citation type="submission" date="2021-06" db="EMBL/GenBank/DDBJ databases">
        <title>44 bacteria genomes isolated from Dapeng, Shenzhen.</title>
        <authorList>
            <person name="Zheng W."/>
            <person name="Yu S."/>
            <person name="Huang Y."/>
        </authorList>
    </citation>
    <scope>NUCLEOTIDE SEQUENCE</scope>
    <source>
        <strain evidence="2">DP5N28-2</strain>
    </source>
</reference>
<dbReference type="RefSeq" id="WP_261395452.1">
    <property type="nucleotide sequence ID" value="NZ_JAHVHU010000045.1"/>
</dbReference>
<dbReference type="CDD" id="cd14252">
    <property type="entry name" value="Dockerin_like"/>
    <property type="match status" value="1"/>
</dbReference>
<dbReference type="EMBL" id="JAHVHU010000045">
    <property type="protein sequence ID" value="MBY5960303.1"/>
    <property type="molecule type" value="Genomic_DNA"/>
</dbReference>
<evidence type="ECO:0000313" key="2">
    <source>
        <dbReference type="EMBL" id="MBY5960303.1"/>
    </source>
</evidence>
<dbReference type="InterPro" id="IPR008965">
    <property type="entry name" value="CBM2/CBM3_carb-bd_dom_sf"/>
</dbReference>
<dbReference type="GO" id="GO:0000272">
    <property type="term" value="P:polysaccharide catabolic process"/>
    <property type="evidence" value="ECO:0007669"/>
    <property type="project" value="InterPro"/>
</dbReference>
<dbReference type="Gene3D" id="2.60.40.680">
    <property type="match status" value="1"/>
</dbReference>
<feature type="non-terminal residue" evidence="2">
    <location>
        <position position="333"/>
    </location>
</feature>
<dbReference type="Gene3D" id="1.10.1330.10">
    <property type="entry name" value="Dockerin domain"/>
    <property type="match status" value="1"/>
</dbReference>
<proteinExistence type="predicted"/>
<dbReference type="PROSITE" id="PS00018">
    <property type="entry name" value="EF_HAND_1"/>
    <property type="match status" value="1"/>
</dbReference>
<evidence type="ECO:0000259" key="1">
    <source>
        <dbReference type="Pfam" id="PF00963"/>
    </source>
</evidence>
<feature type="non-terminal residue" evidence="2">
    <location>
        <position position="1"/>
    </location>
</feature>
<dbReference type="InterPro" id="IPR018247">
    <property type="entry name" value="EF_Hand_1_Ca_BS"/>
</dbReference>
<dbReference type="InterPro" id="IPR002105">
    <property type="entry name" value="Dockerin_1_rpt"/>
</dbReference>
<dbReference type="GO" id="GO:0030246">
    <property type="term" value="F:carbohydrate binding"/>
    <property type="evidence" value="ECO:0007669"/>
    <property type="project" value="InterPro"/>
</dbReference>
<dbReference type="InterPro" id="IPR002102">
    <property type="entry name" value="Cohesin_dom"/>
</dbReference>
<dbReference type="Pfam" id="PF00404">
    <property type="entry name" value="Dockerin_1"/>
    <property type="match status" value="1"/>
</dbReference>
<organism evidence="2 3">
    <name type="scientific">Membranihabitans marinus</name>
    <dbReference type="NCBI Taxonomy" id="1227546"/>
    <lineage>
        <taxon>Bacteria</taxon>
        <taxon>Pseudomonadati</taxon>
        <taxon>Bacteroidota</taxon>
        <taxon>Saprospiria</taxon>
        <taxon>Saprospirales</taxon>
        <taxon>Saprospiraceae</taxon>
        <taxon>Membranihabitans</taxon>
    </lineage>
</organism>
<dbReference type="AlphaFoldDB" id="A0A953HYW1"/>
<keyword evidence="3" id="KW-1185">Reference proteome</keyword>
<sequence length="333" mass="35917">ERGEAVQKVEMKAVLGSGSPLTTVTGGEGAYNFSISNGAQVSLVPSKNTGFANGVSTQDLIAIQRHVLQKKALDSKYQRIAADVDGNGSINGFDVLELRKLVMQPHTKFANNTSWRFFDKQTDKEVYDVANVNGDMNVDFVGVKIGDVNLSGDPARSSRSTTGTLNLNMADKAMKGGEVYRIDVTSDNFANINGMQYTLSYVTNLVEIESIEAGALNITKDNYVRYAPGVITSSWSEADGQNLSSDEVLFTLVVKAKSEVQLRDALSLNNRVTTTEAYDAEGGLKDVSLRFDGQDSGFALYQNTPNPYAGQTVIGFKLPEASKATLSVYDVTG</sequence>
<dbReference type="Proteomes" id="UP000753961">
    <property type="component" value="Unassembled WGS sequence"/>
</dbReference>
<dbReference type="SUPFAM" id="SSF63446">
    <property type="entry name" value="Type I dockerin domain"/>
    <property type="match status" value="1"/>
</dbReference>
<dbReference type="Pfam" id="PF00963">
    <property type="entry name" value="Cohesin"/>
    <property type="match status" value="1"/>
</dbReference>
<comment type="caution">
    <text evidence="2">The sequence shown here is derived from an EMBL/GenBank/DDBJ whole genome shotgun (WGS) entry which is preliminary data.</text>
</comment>
<feature type="domain" description="Cohesin" evidence="1">
    <location>
        <begin position="175"/>
        <end position="267"/>
    </location>
</feature>
<name>A0A953HYW1_9BACT</name>
<dbReference type="InterPro" id="IPR036439">
    <property type="entry name" value="Dockerin_dom_sf"/>
</dbReference>
<protein>
    <recommendedName>
        <fullName evidence="1">Cohesin domain-containing protein</fullName>
    </recommendedName>
</protein>
<gene>
    <name evidence="2" type="ORF">KUV50_19300</name>
</gene>